<gene>
    <name evidence="3" type="ORF">Psch_01224</name>
</gene>
<dbReference type="NCBIfam" id="TIGR01552">
    <property type="entry name" value="phd_fam"/>
    <property type="match status" value="1"/>
</dbReference>
<proteinExistence type="inferred from homology"/>
<organism evidence="3 4">
    <name type="scientific">Pelotomaculum schinkii</name>
    <dbReference type="NCBI Taxonomy" id="78350"/>
    <lineage>
        <taxon>Bacteria</taxon>
        <taxon>Bacillati</taxon>
        <taxon>Bacillota</taxon>
        <taxon>Clostridia</taxon>
        <taxon>Eubacteriales</taxon>
        <taxon>Desulfotomaculaceae</taxon>
        <taxon>Pelotomaculum</taxon>
    </lineage>
</organism>
<dbReference type="Proteomes" id="UP000298324">
    <property type="component" value="Unassembled WGS sequence"/>
</dbReference>
<comment type="similarity">
    <text evidence="1 2">Belongs to the phD/YefM antitoxin family.</text>
</comment>
<sequence length="96" mass="10891">MSRQDHIIANIKPSTAIRHDYNSFSKLCHETQAPVVVTKNGEADLVVMSFEAYQKMMARQRLGQMLAEVDREIAAGKPMRDLDEAFAEIQKRLDNA</sequence>
<name>A0A4Y7RFV6_9FIRM</name>
<protein>
    <recommendedName>
        <fullName evidence="2">Antitoxin</fullName>
    </recommendedName>
</protein>
<comment type="caution">
    <text evidence="3">The sequence shown here is derived from an EMBL/GenBank/DDBJ whole genome shotgun (WGS) entry which is preliminary data.</text>
</comment>
<dbReference type="RefSeq" id="WP_190239503.1">
    <property type="nucleotide sequence ID" value="NZ_QFGA01000001.1"/>
</dbReference>
<comment type="function">
    <text evidence="2">Antitoxin component of a type II toxin-antitoxin (TA) system.</text>
</comment>
<dbReference type="AlphaFoldDB" id="A0A4Y7RFV6"/>
<dbReference type="SUPFAM" id="SSF143120">
    <property type="entry name" value="YefM-like"/>
    <property type="match status" value="1"/>
</dbReference>
<dbReference type="InterPro" id="IPR006442">
    <property type="entry name" value="Antitoxin_Phd/YefM"/>
</dbReference>
<dbReference type="Gene3D" id="3.40.1620.10">
    <property type="entry name" value="YefM-like domain"/>
    <property type="match status" value="1"/>
</dbReference>
<evidence type="ECO:0000256" key="2">
    <source>
        <dbReference type="RuleBase" id="RU362080"/>
    </source>
</evidence>
<dbReference type="EMBL" id="QFGA01000001">
    <property type="protein sequence ID" value="TEB07669.1"/>
    <property type="molecule type" value="Genomic_DNA"/>
</dbReference>
<evidence type="ECO:0000256" key="1">
    <source>
        <dbReference type="ARBA" id="ARBA00009981"/>
    </source>
</evidence>
<evidence type="ECO:0000313" key="3">
    <source>
        <dbReference type="EMBL" id="TEB07669.1"/>
    </source>
</evidence>
<dbReference type="InterPro" id="IPR036165">
    <property type="entry name" value="YefM-like_sf"/>
</dbReference>
<evidence type="ECO:0000313" key="4">
    <source>
        <dbReference type="Proteomes" id="UP000298324"/>
    </source>
</evidence>
<accession>A0A4Y7RFV6</accession>
<reference evidence="3 4" key="1">
    <citation type="journal article" date="2018" name="Environ. Microbiol.">
        <title>Novel energy conservation strategies and behaviour of Pelotomaculum schinkii driving syntrophic propionate catabolism.</title>
        <authorList>
            <person name="Hidalgo-Ahumada C.A.P."/>
            <person name="Nobu M.K."/>
            <person name="Narihiro T."/>
            <person name="Tamaki H."/>
            <person name="Liu W.T."/>
            <person name="Kamagata Y."/>
            <person name="Stams A.J.M."/>
            <person name="Imachi H."/>
            <person name="Sousa D.Z."/>
        </authorList>
    </citation>
    <scope>NUCLEOTIDE SEQUENCE [LARGE SCALE GENOMIC DNA]</scope>
    <source>
        <strain evidence="3 4">HH</strain>
    </source>
</reference>
<dbReference type="Pfam" id="PF02604">
    <property type="entry name" value="PhdYeFM_antitox"/>
    <property type="match status" value="1"/>
</dbReference>
<keyword evidence="4" id="KW-1185">Reference proteome</keyword>